<dbReference type="Pfam" id="PF02368">
    <property type="entry name" value="Big_2"/>
    <property type="match status" value="1"/>
</dbReference>
<dbReference type="EMBL" id="CP039381">
    <property type="protein sequence ID" value="QCT06370.1"/>
    <property type="molecule type" value="Genomic_DNA"/>
</dbReference>
<dbReference type="Proteomes" id="UP000301475">
    <property type="component" value="Chromosome"/>
</dbReference>
<dbReference type="Gene3D" id="2.60.40.1080">
    <property type="match status" value="2"/>
</dbReference>
<keyword evidence="4" id="KW-1185">Reference proteome</keyword>
<dbReference type="KEGG" id="ruj:E5Z56_02955"/>
<dbReference type="InterPro" id="IPR008964">
    <property type="entry name" value="Invasin/intimin_cell_adhesion"/>
</dbReference>
<feature type="chain" id="PRO_5020643219" description="BIG2 domain-containing protein" evidence="1">
    <location>
        <begin position="30"/>
        <end position="352"/>
    </location>
</feature>
<evidence type="ECO:0000259" key="2">
    <source>
        <dbReference type="SMART" id="SM00635"/>
    </source>
</evidence>
<sequence length="352" mass="37366">MKKTNKVISLVLALVMALSILVVIPTASAASTVRINEVNANVGYSIVYNIYLQTDEKANAMEGRLNYDNTVLDLTSLSFDTANSFDSNTNVKGDMTQINFKGNKSLYDCKSTRMTVLTAVFKVTNTSDKYTSATTADAVSGCFTKLTGETGTDLMKHTNTNITTRTIIGATSIKMAKTSVLLDNGKGDSEVVKVKSVGPVNNDTDSSYSATYVSSNPKVVKVSGRGTYVRITAVGPGKAEVRCTTDGNLATAKIQVTVKQPVKSVKFSQKSVSLAKKGAKANLKATVNPTNASVKKLVVKSENTKVAKVNKSSVNSGATFTVTAVKKGKTYVRATATDGSKKFARIAVTVKK</sequence>
<proteinExistence type="predicted"/>
<dbReference type="SUPFAM" id="SSF49373">
    <property type="entry name" value="Invasin/intimin cell-adhesion fragments"/>
    <property type="match status" value="2"/>
</dbReference>
<evidence type="ECO:0000256" key="1">
    <source>
        <dbReference type="SAM" id="SignalP"/>
    </source>
</evidence>
<feature type="signal peptide" evidence="1">
    <location>
        <begin position="1"/>
        <end position="29"/>
    </location>
</feature>
<dbReference type="RefSeq" id="WP_138156452.1">
    <property type="nucleotide sequence ID" value="NZ_CP039381.1"/>
</dbReference>
<gene>
    <name evidence="3" type="ORF">E5Z56_02955</name>
</gene>
<dbReference type="GO" id="GO:0030246">
    <property type="term" value="F:carbohydrate binding"/>
    <property type="evidence" value="ECO:0007669"/>
    <property type="project" value="InterPro"/>
</dbReference>
<organism evidence="3 4">
    <name type="scientific">Ruminococcus bovis</name>
    <dbReference type="NCBI Taxonomy" id="2564099"/>
    <lineage>
        <taxon>Bacteria</taxon>
        <taxon>Bacillati</taxon>
        <taxon>Bacillota</taxon>
        <taxon>Clostridia</taxon>
        <taxon>Eubacteriales</taxon>
        <taxon>Oscillospiraceae</taxon>
        <taxon>Ruminococcus</taxon>
    </lineage>
</organism>
<dbReference type="SMART" id="SM00635">
    <property type="entry name" value="BID_2"/>
    <property type="match status" value="2"/>
</dbReference>
<evidence type="ECO:0000313" key="3">
    <source>
        <dbReference type="EMBL" id="QCT06370.1"/>
    </source>
</evidence>
<dbReference type="SUPFAM" id="SSF49384">
    <property type="entry name" value="Carbohydrate-binding domain"/>
    <property type="match status" value="1"/>
</dbReference>
<evidence type="ECO:0000313" key="4">
    <source>
        <dbReference type="Proteomes" id="UP000301475"/>
    </source>
</evidence>
<dbReference type="InterPro" id="IPR008965">
    <property type="entry name" value="CBM2/CBM3_carb-bd_dom_sf"/>
</dbReference>
<dbReference type="OrthoDB" id="1816394at2"/>
<dbReference type="AlphaFoldDB" id="A0A4P8XWL0"/>
<accession>A0A4P8XWL0</accession>
<reference evidence="3 4" key="1">
    <citation type="submission" date="2019-04" db="EMBL/GenBank/DDBJ databases">
        <authorList>
            <person name="Embree M."/>
            <person name="Gaffney J.R."/>
        </authorList>
    </citation>
    <scope>NUCLEOTIDE SEQUENCE [LARGE SCALE GENOMIC DNA]</scope>
    <source>
        <strain evidence="3 4">JE7A12</strain>
    </source>
</reference>
<dbReference type="InterPro" id="IPR003343">
    <property type="entry name" value="Big_2"/>
</dbReference>
<feature type="domain" description="BIG2" evidence="2">
    <location>
        <begin position="169"/>
        <end position="255"/>
    </location>
</feature>
<feature type="domain" description="BIG2" evidence="2">
    <location>
        <begin position="261"/>
        <end position="345"/>
    </location>
</feature>
<name>A0A4P8XWL0_9FIRM</name>
<protein>
    <recommendedName>
        <fullName evidence="2">BIG2 domain-containing protein</fullName>
    </recommendedName>
</protein>
<keyword evidence="1" id="KW-0732">Signal</keyword>